<dbReference type="Proteomes" id="UP000606730">
    <property type="component" value="Unassembled WGS sequence"/>
</dbReference>
<reference evidence="1" key="2">
    <citation type="submission" date="2020-09" db="EMBL/GenBank/DDBJ databases">
        <authorList>
            <person name="Sun Q."/>
            <person name="Zhou Y."/>
        </authorList>
    </citation>
    <scope>NUCLEOTIDE SEQUENCE</scope>
    <source>
        <strain evidence="1">CGMCC 1.16012</strain>
    </source>
</reference>
<gene>
    <name evidence="1" type="ORF">GCM10011517_29200</name>
</gene>
<accession>A0A917ELD5</accession>
<protein>
    <recommendedName>
        <fullName evidence="3">Dihydroorotate dehydrogenase</fullName>
    </recommendedName>
</protein>
<proteinExistence type="predicted"/>
<dbReference type="RefSeq" id="WP_143226547.1">
    <property type="nucleotide sequence ID" value="NZ_BMKN01000003.1"/>
</dbReference>
<keyword evidence="2" id="KW-1185">Reference proteome</keyword>
<evidence type="ECO:0000313" key="2">
    <source>
        <dbReference type="Proteomes" id="UP000606730"/>
    </source>
</evidence>
<comment type="caution">
    <text evidence="1">The sequence shown here is derived from an EMBL/GenBank/DDBJ whole genome shotgun (WGS) entry which is preliminary data.</text>
</comment>
<dbReference type="OrthoDB" id="7863719at2"/>
<reference evidence="1" key="1">
    <citation type="journal article" date="2014" name="Int. J. Syst. Evol. Microbiol.">
        <title>Complete genome sequence of Corynebacterium casei LMG S-19264T (=DSM 44701T), isolated from a smear-ripened cheese.</title>
        <authorList>
            <consortium name="US DOE Joint Genome Institute (JGI-PGF)"/>
            <person name="Walter F."/>
            <person name="Albersmeier A."/>
            <person name="Kalinowski J."/>
            <person name="Ruckert C."/>
        </authorList>
    </citation>
    <scope>NUCLEOTIDE SEQUENCE</scope>
    <source>
        <strain evidence="1">CGMCC 1.16012</strain>
    </source>
</reference>
<organism evidence="1 2">
    <name type="scientific">Actibacterium pelagium</name>
    <dbReference type="NCBI Taxonomy" id="2029103"/>
    <lineage>
        <taxon>Bacteria</taxon>
        <taxon>Pseudomonadati</taxon>
        <taxon>Pseudomonadota</taxon>
        <taxon>Alphaproteobacteria</taxon>
        <taxon>Rhodobacterales</taxon>
        <taxon>Roseobacteraceae</taxon>
        <taxon>Actibacterium</taxon>
    </lineage>
</organism>
<sequence length="121" mass="12445">MTDMEQKDPELEAFFEAGRAEAPVPSDDLIARILADAEAAPVSAAPTVSSSGGVFGALSSIWAEMGGWKTTIGLGFAGLVGVYIGYSDPTVTDTTASLFVGGYSYDVSDLALTASDLWAEG</sequence>
<dbReference type="EMBL" id="BMKN01000003">
    <property type="protein sequence ID" value="GGE59770.1"/>
    <property type="molecule type" value="Genomic_DNA"/>
</dbReference>
<dbReference type="AlphaFoldDB" id="A0A917ELD5"/>
<evidence type="ECO:0008006" key="3">
    <source>
        <dbReference type="Google" id="ProtNLM"/>
    </source>
</evidence>
<evidence type="ECO:0000313" key="1">
    <source>
        <dbReference type="EMBL" id="GGE59770.1"/>
    </source>
</evidence>
<name>A0A917ELD5_9RHOB</name>